<keyword evidence="1" id="KW-0812">Transmembrane</keyword>
<feature type="transmembrane region" description="Helical" evidence="1">
    <location>
        <begin position="138"/>
        <end position="157"/>
    </location>
</feature>
<feature type="transmembrane region" description="Helical" evidence="1">
    <location>
        <begin position="470"/>
        <end position="490"/>
    </location>
</feature>
<evidence type="ECO:0000313" key="2">
    <source>
        <dbReference type="EMBL" id="CAK9030768.1"/>
    </source>
</evidence>
<feature type="transmembrane region" description="Helical" evidence="1">
    <location>
        <begin position="405"/>
        <end position="422"/>
    </location>
</feature>
<evidence type="ECO:0008006" key="4">
    <source>
        <dbReference type="Google" id="ProtNLM"/>
    </source>
</evidence>
<keyword evidence="3" id="KW-1185">Reference proteome</keyword>
<comment type="caution">
    <text evidence="2">The sequence shown here is derived from an EMBL/GenBank/DDBJ whole genome shotgun (WGS) entry which is preliminary data.</text>
</comment>
<feature type="transmembrane region" description="Helical" evidence="1">
    <location>
        <begin position="264"/>
        <end position="285"/>
    </location>
</feature>
<keyword evidence="1" id="KW-0472">Membrane</keyword>
<name>A0ABP0KWZ4_9DINO</name>
<evidence type="ECO:0000313" key="3">
    <source>
        <dbReference type="Proteomes" id="UP001642464"/>
    </source>
</evidence>
<feature type="transmembrane region" description="Helical" evidence="1">
    <location>
        <begin position="443"/>
        <end position="464"/>
    </location>
</feature>
<feature type="transmembrane region" description="Helical" evidence="1">
    <location>
        <begin position="227"/>
        <end position="252"/>
    </location>
</feature>
<protein>
    <recommendedName>
        <fullName evidence="4">Solute carrier family 40 protein</fullName>
    </recommendedName>
</protein>
<accession>A0ABP0KWZ4</accession>
<evidence type="ECO:0000256" key="1">
    <source>
        <dbReference type="SAM" id="Phobius"/>
    </source>
</evidence>
<keyword evidence="1" id="KW-1133">Transmembrane helix</keyword>
<feature type="transmembrane region" description="Helical" evidence="1">
    <location>
        <begin position="371"/>
        <end position="393"/>
    </location>
</feature>
<sequence length="505" mass="57430">MWYEPERGNASKETEVVNDLRLEKGKLAALKAFEDMRITQPDVLRTTAAYQALDTLALALRPDVRRDMYQKSSISSKIVTFWSHSWHGSYWNKMLTLLVIYNGRAAFVFGFLTALAPMIPFILGLLPGLPRNEKLERSSFWSLTCGSAAVLITFTMWRSRHRVFLDRICINQADPEMKTQSIKSLAGLLRKSDAMLVLWDHTWSERLWCLFELAAFVRSKSRSEQKLVLQPTFIGPACLATFVTAFAIAAPITFLPSWNRNRIAIVYGALILLGSVAGYVAILTLRKYFRSIGMLAKKLSSISFESTQCYCCDMDHKLDGKTILCDREVVQACVVAWFGSQMAFEACIKTELLETVMFDLQHGALTKRGTLAVTMPILWAFLDSFASFAAIQHWPRATSRLMDGFTFWLLLGPMLMDCLVLLSRRFHHEGSSFWREALLNLNVLLIVWLLQAFVVGPYIFFLRLEFQHEFISSAMFAGFMVLVNSIFYAVEARSRSNRQEVASAI</sequence>
<organism evidence="2 3">
    <name type="scientific">Durusdinium trenchii</name>
    <dbReference type="NCBI Taxonomy" id="1381693"/>
    <lineage>
        <taxon>Eukaryota</taxon>
        <taxon>Sar</taxon>
        <taxon>Alveolata</taxon>
        <taxon>Dinophyceae</taxon>
        <taxon>Suessiales</taxon>
        <taxon>Symbiodiniaceae</taxon>
        <taxon>Durusdinium</taxon>
    </lineage>
</organism>
<dbReference type="Proteomes" id="UP001642464">
    <property type="component" value="Unassembled WGS sequence"/>
</dbReference>
<proteinExistence type="predicted"/>
<reference evidence="2 3" key="1">
    <citation type="submission" date="2024-02" db="EMBL/GenBank/DDBJ databases">
        <authorList>
            <person name="Chen Y."/>
            <person name="Shah S."/>
            <person name="Dougan E. K."/>
            <person name="Thang M."/>
            <person name="Chan C."/>
        </authorList>
    </citation>
    <scope>NUCLEOTIDE SEQUENCE [LARGE SCALE GENOMIC DNA]</scope>
</reference>
<feature type="transmembrane region" description="Helical" evidence="1">
    <location>
        <begin position="105"/>
        <end position="126"/>
    </location>
</feature>
<gene>
    <name evidence="2" type="ORF">SCF082_LOCUS19338</name>
</gene>
<dbReference type="EMBL" id="CAXAMM010013224">
    <property type="protein sequence ID" value="CAK9030768.1"/>
    <property type="molecule type" value="Genomic_DNA"/>
</dbReference>